<dbReference type="EMBL" id="RQXU01000006">
    <property type="protein sequence ID" value="RRH88492.1"/>
    <property type="molecule type" value="Genomic_DNA"/>
</dbReference>
<reference evidence="2 3" key="2">
    <citation type="submission" date="2018-12" db="EMBL/GenBank/DDBJ databases">
        <title>The genome sequences of strain 502.</title>
        <authorList>
            <person name="Gao J."/>
            <person name="Sun J."/>
        </authorList>
    </citation>
    <scope>NUCLEOTIDE SEQUENCE [LARGE SCALE GENOMIC DNA]</scope>
    <source>
        <strain evidence="2 3">502</strain>
    </source>
</reference>
<accession>A0A3P3ERR7</accession>
<dbReference type="PANTHER" id="PTHR35175:SF2">
    <property type="entry name" value="DUF1289 DOMAIN-CONTAINING PROTEIN"/>
    <property type="match status" value="1"/>
</dbReference>
<name>A0A3P3ERR7_9BURK</name>
<evidence type="ECO:0000313" key="3">
    <source>
        <dbReference type="Proteomes" id="UP000271137"/>
    </source>
</evidence>
<dbReference type="PANTHER" id="PTHR35175">
    <property type="entry name" value="DUF1289 DOMAIN-CONTAINING PROTEIN"/>
    <property type="match status" value="1"/>
</dbReference>
<dbReference type="EMBL" id="RXFQ01000005">
    <property type="protein sequence ID" value="RSZ38736.1"/>
    <property type="molecule type" value="Genomic_DNA"/>
</dbReference>
<gene>
    <name evidence="1" type="ORF">EH244_12705</name>
    <name evidence="2" type="ORF">EJO66_10135</name>
</gene>
<evidence type="ECO:0000313" key="4">
    <source>
        <dbReference type="Proteomes" id="UP000271590"/>
    </source>
</evidence>
<dbReference type="AlphaFoldDB" id="A0A3P3ERR7"/>
<dbReference type="Proteomes" id="UP000271137">
    <property type="component" value="Unassembled WGS sequence"/>
</dbReference>
<dbReference type="InterPro" id="IPR010710">
    <property type="entry name" value="DUF1289"/>
</dbReference>
<proteinExistence type="predicted"/>
<keyword evidence="3" id="KW-1185">Reference proteome</keyword>
<evidence type="ECO:0000313" key="2">
    <source>
        <dbReference type="EMBL" id="RSZ38736.1"/>
    </source>
</evidence>
<dbReference type="Proteomes" id="UP000271590">
    <property type="component" value="Unassembled WGS sequence"/>
</dbReference>
<organism evidence="1 4">
    <name type="scientific">Variovorax beijingensis</name>
    <dbReference type="NCBI Taxonomy" id="2496117"/>
    <lineage>
        <taxon>Bacteria</taxon>
        <taxon>Pseudomonadati</taxon>
        <taxon>Pseudomonadota</taxon>
        <taxon>Betaproteobacteria</taxon>
        <taxon>Burkholderiales</taxon>
        <taxon>Comamonadaceae</taxon>
        <taxon>Variovorax</taxon>
    </lineage>
</organism>
<evidence type="ECO:0000313" key="1">
    <source>
        <dbReference type="EMBL" id="RRH88492.1"/>
    </source>
</evidence>
<comment type="caution">
    <text evidence="1">The sequence shown here is derived from an EMBL/GenBank/DDBJ whole genome shotgun (WGS) entry which is preliminary data.</text>
</comment>
<dbReference type="Pfam" id="PF06945">
    <property type="entry name" value="DUF1289"/>
    <property type="match status" value="1"/>
</dbReference>
<reference evidence="1 4" key="1">
    <citation type="submission" date="2018-11" db="EMBL/GenBank/DDBJ databases">
        <title>The genome of Variovorax sp T529.</title>
        <authorList>
            <person name="Gao J."/>
        </authorList>
    </citation>
    <scope>NUCLEOTIDE SEQUENCE [LARGE SCALE GENOMIC DNA]</scope>
    <source>
        <strain evidence="1 4">T529</strain>
    </source>
</reference>
<sequence>MRCSSCVRKTSRSSPARRWRTWCDVNPGDAQTLAERAEAVRRSAGNDAPDVPSPCTSVCRMDSQSGFCEGCLRTLPEIAGWSRMEDAARRGVWRAIELRARAGLWRIPEPSGDKHA</sequence>
<protein>
    <submittedName>
        <fullName evidence="1">DUF1289 domain-containing protein</fullName>
    </submittedName>
</protein>